<keyword evidence="1" id="KW-1133">Transmembrane helix</keyword>
<accession>A0A9P5JV98</accession>
<gene>
    <name evidence="2" type="ORF">DFH94DRAFT_360759</name>
</gene>
<feature type="transmembrane region" description="Helical" evidence="1">
    <location>
        <begin position="116"/>
        <end position="135"/>
    </location>
</feature>
<feature type="transmembrane region" description="Helical" evidence="1">
    <location>
        <begin position="7"/>
        <end position="28"/>
    </location>
</feature>
<feature type="transmembrane region" description="Helical" evidence="1">
    <location>
        <begin position="48"/>
        <end position="70"/>
    </location>
</feature>
<sequence length="169" mass="19313">MADTCSTGVYVFTPLYSKIVATFILEFYPGLTLLTLYSRDFRHTLAKWALLFWFISLAFGLKSALIGLRLRMPSRMRSRIYIGTHNLRRWQYHRALVYLLWFFGMDLYGAPNMAQLIFAFRVSVCALFGGLVTTFHAVDTRGWVAIAVDVAVAFGFLLLLRVPSFPVLP</sequence>
<dbReference type="Proteomes" id="UP000759537">
    <property type="component" value="Unassembled WGS sequence"/>
</dbReference>
<feature type="transmembrane region" description="Helical" evidence="1">
    <location>
        <begin position="91"/>
        <end position="110"/>
    </location>
</feature>
<dbReference type="AlphaFoldDB" id="A0A9P5JV98"/>
<evidence type="ECO:0000313" key="3">
    <source>
        <dbReference type="Proteomes" id="UP000759537"/>
    </source>
</evidence>
<name>A0A9P5JV98_9AGAM</name>
<evidence type="ECO:0000256" key="1">
    <source>
        <dbReference type="SAM" id="Phobius"/>
    </source>
</evidence>
<feature type="transmembrane region" description="Helical" evidence="1">
    <location>
        <begin position="142"/>
        <end position="160"/>
    </location>
</feature>
<reference evidence="2" key="2">
    <citation type="journal article" date="2020" name="Nat. Commun.">
        <title>Large-scale genome sequencing of mycorrhizal fungi provides insights into the early evolution of symbiotic traits.</title>
        <authorList>
            <person name="Miyauchi S."/>
            <person name="Kiss E."/>
            <person name="Kuo A."/>
            <person name="Drula E."/>
            <person name="Kohler A."/>
            <person name="Sanchez-Garcia M."/>
            <person name="Morin E."/>
            <person name="Andreopoulos B."/>
            <person name="Barry K.W."/>
            <person name="Bonito G."/>
            <person name="Buee M."/>
            <person name="Carver A."/>
            <person name="Chen C."/>
            <person name="Cichocki N."/>
            <person name="Clum A."/>
            <person name="Culley D."/>
            <person name="Crous P.W."/>
            <person name="Fauchery L."/>
            <person name="Girlanda M."/>
            <person name="Hayes R.D."/>
            <person name="Keri Z."/>
            <person name="LaButti K."/>
            <person name="Lipzen A."/>
            <person name="Lombard V."/>
            <person name="Magnuson J."/>
            <person name="Maillard F."/>
            <person name="Murat C."/>
            <person name="Nolan M."/>
            <person name="Ohm R.A."/>
            <person name="Pangilinan J."/>
            <person name="Pereira M.F."/>
            <person name="Perotto S."/>
            <person name="Peter M."/>
            <person name="Pfister S."/>
            <person name="Riley R."/>
            <person name="Sitrit Y."/>
            <person name="Stielow J.B."/>
            <person name="Szollosi G."/>
            <person name="Zifcakova L."/>
            <person name="Stursova M."/>
            <person name="Spatafora J.W."/>
            <person name="Tedersoo L."/>
            <person name="Vaario L.M."/>
            <person name="Yamada A."/>
            <person name="Yan M."/>
            <person name="Wang P."/>
            <person name="Xu J."/>
            <person name="Bruns T."/>
            <person name="Baldrian P."/>
            <person name="Vilgalys R."/>
            <person name="Dunand C."/>
            <person name="Henrissat B."/>
            <person name="Grigoriev I.V."/>
            <person name="Hibbett D."/>
            <person name="Nagy L.G."/>
            <person name="Martin F.M."/>
        </authorList>
    </citation>
    <scope>NUCLEOTIDE SEQUENCE</scope>
    <source>
        <strain evidence="2">Prilba</strain>
    </source>
</reference>
<reference evidence="2" key="1">
    <citation type="submission" date="2019-10" db="EMBL/GenBank/DDBJ databases">
        <authorList>
            <consortium name="DOE Joint Genome Institute"/>
            <person name="Kuo A."/>
            <person name="Miyauchi S."/>
            <person name="Kiss E."/>
            <person name="Drula E."/>
            <person name="Kohler A."/>
            <person name="Sanchez-Garcia M."/>
            <person name="Andreopoulos B."/>
            <person name="Barry K.W."/>
            <person name="Bonito G."/>
            <person name="Buee M."/>
            <person name="Carver A."/>
            <person name="Chen C."/>
            <person name="Cichocki N."/>
            <person name="Clum A."/>
            <person name="Culley D."/>
            <person name="Crous P.W."/>
            <person name="Fauchery L."/>
            <person name="Girlanda M."/>
            <person name="Hayes R."/>
            <person name="Keri Z."/>
            <person name="LaButti K."/>
            <person name="Lipzen A."/>
            <person name="Lombard V."/>
            <person name="Magnuson J."/>
            <person name="Maillard F."/>
            <person name="Morin E."/>
            <person name="Murat C."/>
            <person name="Nolan M."/>
            <person name="Ohm R."/>
            <person name="Pangilinan J."/>
            <person name="Pereira M."/>
            <person name="Perotto S."/>
            <person name="Peter M."/>
            <person name="Riley R."/>
            <person name="Sitrit Y."/>
            <person name="Stielow B."/>
            <person name="Szollosi G."/>
            <person name="Zifcakova L."/>
            <person name="Stursova M."/>
            <person name="Spatafora J.W."/>
            <person name="Tedersoo L."/>
            <person name="Vaario L.-M."/>
            <person name="Yamada A."/>
            <person name="Yan M."/>
            <person name="Wang P."/>
            <person name="Xu J."/>
            <person name="Bruns T."/>
            <person name="Baldrian P."/>
            <person name="Vilgalys R."/>
            <person name="Henrissat B."/>
            <person name="Grigoriev I.V."/>
            <person name="Hibbett D."/>
            <person name="Nagy L.G."/>
            <person name="Martin F.M."/>
        </authorList>
    </citation>
    <scope>NUCLEOTIDE SEQUENCE</scope>
    <source>
        <strain evidence="2">Prilba</strain>
    </source>
</reference>
<proteinExistence type="predicted"/>
<keyword evidence="3" id="KW-1185">Reference proteome</keyword>
<organism evidence="2 3">
    <name type="scientific">Russula ochroleuca</name>
    <dbReference type="NCBI Taxonomy" id="152965"/>
    <lineage>
        <taxon>Eukaryota</taxon>
        <taxon>Fungi</taxon>
        <taxon>Dikarya</taxon>
        <taxon>Basidiomycota</taxon>
        <taxon>Agaricomycotina</taxon>
        <taxon>Agaricomycetes</taxon>
        <taxon>Russulales</taxon>
        <taxon>Russulaceae</taxon>
        <taxon>Russula</taxon>
    </lineage>
</organism>
<keyword evidence="1" id="KW-0812">Transmembrane</keyword>
<evidence type="ECO:0000313" key="2">
    <source>
        <dbReference type="EMBL" id="KAF8465151.1"/>
    </source>
</evidence>
<keyword evidence="1" id="KW-0472">Membrane</keyword>
<protein>
    <submittedName>
        <fullName evidence="2">Uncharacterized protein</fullName>
    </submittedName>
</protein>
<comment type="caution">
    <text evidence="2">The sequence shown here is derived from an EMBL/GenBank/DDBJ whole genome shotgun (WGS) entry which is preliminary data.</text>
</comment>
<dbReference type="EMBL" id="WHVB01000049">
    <property type="protein sequence ID" value="KAF8465151.1"/>
    <property type="molecule type" value="Genomic_DNA"/>
</dbReference>